<dbReference type="InterPro" id="IPR027417">
    <property type="entry name" value="P-loop_NTPase"/>
</dbReference>
<dbReference type="CDD" id="cd00882">
    <property type="entry name" value="Ras_like_GTPase"/>
    <property type="match status" value="1"/>
</dbReference>
<evidence type="ECO:0000259" key="3">
    <source>
        <dbReference type="Pfam" id="PF01926"/>
    </source>
</evidence>
<sequence>MHIQFKRMEAKLRSVDLIVEVHDARVALTGRNPEFYSRIYAIRPHILVLNKMDLIAEKHRGIQHILWTDCKRRAKIALRDLQKVMLNCLRQDNRFNRTVRPEYQVMVIGIPNVGKSSLVNSMRNSNLGLKASAVAEGARPGVTTRVQTRVRILDNPPIYVLDTPGILYPNTRNAEDILKIALCDLMLESKTRPNYAADYLLYWLNKNRDFSYVDYFQLPNGPCDDLPILLKEICKIKSLRTEVAYPTGKLERWDLDKALSLFLQMYRHNKLTDHFLDEDILFREKF</sequence>
<dbReference type="Gene3D" id="1.10.1580.10">
    <property type="match status" value="1"/>
</dbReference>
<evidence type="ECO:0000313" key="4">
    <source>
        <dbReference type="Proteomes" id="UP000887540"/>
    </source>
</evidence>
<dbReference type="SUPFAM" id="SSF52540">
    <property type="entry name" value="P-loop containing nucleoside triphosphate hydrolases"/>
    <property type="match status" value="1"/>
</dbReference>
<dbReference type="WBParaSite" id="ACRNAN_scaffold11070.g6777.t1">
    <property type="protein sequence ID" value="ACRNAN_scaffold11070.g6777.t1"/>
    <property type="gene ID" value="ACRNAN_scaffold11070.g6777"/>
</dbReference>
<keyword evidence="1" id="KW-0547">Nucleotide-binding</keyword>
<feature type="domain" description="G" evidence="3">
    <location>
        <begin position="104"/>
        <end position="186"/>
    </location>
</feature>
<keyword evidence="4" id="KW-1185">Reference proteome</keyword>
<dbReference type="PRINTS" id="PR00326">
    <property type="entry name" value="GTP1OBG"/>
</dbReference>
<dbReference type="PANTHER" id="PTHR45782">
    <property type="entry name" value="MITOCHONDRIAL RIBOSOME-ASSOCIATED GTPASE 1"/>
    <property type="match status" value="1"/>
</dbReference>
<keyword evidence="2" id="KW-0342">GTP-binding</keyword>
<dbReference type="AlphaFoldDB" id="A0A914CJE7"/>
<dbReference type="GO" id="GO:0032543">
    <property type="term" value="P:mitochondrial translation"/>
    <property type="evidence" value="ECO:0007669"/>
    <property type="project" value="TreeGrafter"/>
</dbReference>
<dbReference type="GO" id="GO:0005739">
    <property type="term" value="C:mitochondrion"/>
    <property type="evidence" value="ECO:0007669"/>
    <property type="project" value="TreeGrafter"/>
</dbReference>
<dbReference type="InterPro" id="IPR006073">
    <property type="entry name" value="GTP-bd"/>
</dbReference>
<evidence type="ECO:0000256" key="1">
    <source>
        <dbReference type="ARBA" id="ARBA00022741"/>
    </source>
</evidence>
<dbReference type="GO" id="GO:0003924">
    <property type="term" value="F:GTPase activity"/>
    <property type="evidence" value="ECO:0007669"/>
    <property type="project" value="TreeGrafter"/>
</dbReference>
<evidence type="ECO:0000256" key="2">
    <source>
        <dbReference type="ARBA" id="ARBA00023134"/>
    </source>
</evidence>
<protein>
    <submittedName>
        <fullName evidence="5">G domain-containing protein</fullName>
    </submittedName>
</protein>
<evidence type="ECO:0000313" key="5">
    <source>
        <dbReference type="WBParaSite" id="ACRNAN_scaffold11070.g6777.t1"/>
    </source>
</evidence>
<dbReference type="PANTHER" id="PTHR45782:SF4">
    <property type="entry name" value="MITOCHONDRIAL RIBOSOME-ASSOCIATED GTPASE 1"/>
    <property type="match status" value="1"/>
</dbReference>
<dbReference type="GO" id="GO:0005525">
    <property type="term" value="F:GTP binding"/>
    <property type="evidence" value="ECO:0007669"/>
    <property type="project" value="UniProtKB-KW"/>
</dbReference>
<dbReference type="InterPro" id="IPR023179">
    <property type="entry name" value="GTP-bd_ortho_bundle_sf"/>
</dbReference>
<dbReference type="Pfam" id="PF01926">
    <property type="entry name" value="MMR_HSR1"/>
    <property type="match status" value="1"/>
</dbReference>
<dbReference type="Proteomes" id="UP000887540">
    <property type="component" value="Unplaced"/>
</dbReference>
<dbReference type="Gene3D" id="3.40.50.300">
    <property type="entry name" value="P-loop containing nucleotide triphosphate hydrolases"/>
    <property type="match status" value="1"/>
</dbReference>
<proteinExistence type="predicted"/>
<organism evidence="4 5">
    <name type="scientific">Acrobeloides nanus</name>
    <dbReference type="NCBI Taxonomy" id="290746"/>
    <lineage>
        <taxon>Eukaryota</taxon>
        <taxon>Metazoa</taxon>
        <taxon>Ecdysozoa</taxon>
        <taxon>Nematoda</taxon>
        <taxon>Chromadorea</taxon>
        <taxon>Rhabditida</taxon>
        <taxon>Tylenchina</taxon>
        <taxon>Cephalobomorpha</taxon>
        <taxon>Cephaloboidea</taxon>
        <taxon>Cephalobidae</taxon>
        <taxon>Acrobeloides</taxon>
    </lineage>
</organism>
<reference evidence="5" key="1">
    <citation type="submission" date="2022-11" db="UniProtKB">
        <authorList>
            <consortium name="WormBaseParasite"/>
        </authorList>
    </citation>
    <scope>IDENTIFICATION</scope>
</reference>
<name>A0A914CJE7_9BILA</name>
<accession>A0A914CJE7</accession>